<comment type="cofactor">
    <cofactor evidence="2">
        <name>Mg(2+)</name>
        <dbReference type="ChEBI" id="CHEBI:18420"/>
    </cofactor>
    <text evidence="2">Binds 2 magnesium ions per subunit.</text>
</comment>
<evidence type="ECO:0000256" key="2">
    <source>
        <dbReference type="PIRSR" id="PIRSR605502-1"/>
    </source>
</evidence>
<dbReference type="InterPro" id="IPR005502">
    <property type="entry name" value="Ribosyl_crysJ1"/>
</dbReference>
<feature type="binding site" evidence="2">
    <location>
        <position position="313"/>
    </location>
    <ligand>
        <name>Mg(2+)</name>
        <dbReference type="ChEBI" id="CHEBI:18420"/>
        <label>1</label>
    </ligand>
</feature>
<organism evidence="3 4">
    <name type="scientific">Podarcis muralis</name>
    <name type="common">Wall lizard</name>
    <name type="synonym">Lacerta muralis</name>
    <dbReference type="NCBI Taxonomy" id="64176"/>
    <lineage>
        <taxon>Eukaryota</taxon>
        <taxon>Metazoa</taxon>
        <taxon>Chordata</taxon>
        <taxon>Craniata</taxon>
        <taxon>Vertebrata</taxon>
        <taxon>Euteleostomi</taxon>
        <taxon>Lepidosauria</taxon>
        <taxon>Squamata</taxon>
        <taxon>Bifurcata</taxon>
        <taxon>Unidentata</taxon>
        <taxon>Episquamata</taxon>
        <taxon>Laterata</taxon>
        <taxon>Lacertibaenia</taxon>
        <taxon>Lacertidae</taxon>
        <taxon>Podarcis</taxon>
    </lineage>
</organism>
<dbReference type="GO" id="GO:0051725">
    <property type="term" value="P:protein de-ADP-ribosylation"/>
    <property type="evidence" value="ECO:0007669"/>
    <property type="project" value="InterPro"/>
</dbReference>
<dbReference type="Gene3D" id="1.10.4080.10">
    <property type="entry name" value="ADP-ribosylation/Crystallin J1"/>
    <property type="match status" value="1"/>
</dbReference>
<dbReference type="InterPro" id="IPR050792">
    <property type="entry name" value="ADP-ribosylglycohydrolase"/>
</dbReference>
<dbReference type="GeneID" id="114582790"/>
<feature type="binding site" evidence="2">
    <location>
        <position position="310"/>
    </location>
    <ligand>
        <name>Mg(2+)</name>
        <dbReference type="ChEBI" id="CHEBI:18420"/>
        <label>1</label>
    </ligand>
</feature>
<reference evidence="3" key="3">
    <citation type="submission" date="2025-09" db="UniProtKB">
        <authorList>
            <consortium name="Ensembl"/>
        </authorList>
    </citation>
    <scope>IDENTIFICATION</scope>
</reference>
<dbReference type="InterPro" id="IPR012108">
    <property type="entry name" value="ADP-ribosylarg_hydro"/>
</dbReference>
<reference evidence="3" key="2">
    <citation type="submission" date="2025-08" db="UniProtKB">
        <authorList>
            <consortium name="Ensembl"/>
        </authorList>
    </citation>
    <scope>IDENTIFICATION</scope>
</reference>
<keyword evidence="4" id="KW-1185">Reference proteome</keyword>
<dbReference type="GO" id="GO:0003875">
    <property type="term" value="F:ADP-ribosylarginine hydrolase activity"/>
    <property type="evidence" value="ECO:0007669"/>
    <property type="project" value="InterPro"/>
</dbReference>
<comment type="similarity">
    <text evidence="1">Belongs to the ADP-ribosylglycohydrolase family.</text>
</comment>
<dbReference type="Ensembl" id="ENSPMRT00000034859.1">
    <property type="protein sequence ID" value="ENSPMRP00000032861.1"/>
    <property type="gene ID" value="ENSPMRG00000021302.1"/>
</dbReference>
<feature type="binding site" evidence="2">
    <location>
        <position position="67"/>
    </location>
    <ligand>
        <name>Mg(2+)</name>
        <dbReference type="ChEBI" id="CHEBI:18420"/>
        <label>1</label>
    </ligand>
</feature>
<dbReference type="Pfam" id="PF03747">
    <property type="entry name" value="ADP_ribosyl_GH"/>
    <property type="match status" value="1"/>
</dbReference>
<reference evidence="3 4" key="1">
    <citation type="journal article" date="2019" name="Proc. Natl. Acad. Sci. U.S.A.">
        <title>Regulatory changes in pterin and carotenoid genes underlie balanced color polymorphisms in the wall lizard.</title>
        <authorList>
            <person name="Andrade P."/>
            <person name="Pinho C."/>
            <person name="Perez I de Lanuza G."/>
            <person name="Afonso S."/>
            <person name="Brejcha J."/>
            <person name="Rubin C.J."/>
            <person name="Wallerman O."/>
            <person name="Pereira P."/>
            <person name="Sabatino S.J."/>
            <person name="Bellati A."/>
            <person name="Pellitteri-Rosa D."/>
            <person name="Bosakova Z."/>
            <person name="Bunikis I."/>
            <person name="Carretero M.A."/>
            <person name="Feiner N."/>
            <person name="Marsik P."/>
            <person name="Pauperio F."/>
            <person name="Salvi D."/>
            <person name="Soler L."/>
            <person name="While G.M."/>
            <person name="Uller T."/>
            <person name="Font E."/>
            <person name="Andersson L."/>
            <person name="Carneiro M."/>
        </authorList>
    </citation>
    <scope>NUCLEOTIDE SEQUENCE</scope>
</reference>
<dbReference type="GeneTree" id="ENSGT00530000063627"/>
<dbReference type="KEGG" id="pmua:114582790"/>
<dbReference type="GO" id="GO:0000287">
    <property type="term" value="F:magnesium ion binding"/>
    <property type="evidence" value="ECO:0007669"/>
    <property type="project" value="InterPro"/>
</dbReference>
<dbReference type="PANTHER" id="PTHR16222:SF39">
    <property type="entry name" value="ADP-RIBOSYLARGININE HYDROLASE-RELATED"/>
    <property type="match status" value="1"/>
</dbReference>
<gene>
    <name evidence="3" type="primary">LOC114582790</name>
</gene>
<accession>A0A670K7U4</accession>
<name>A0A670K7U4_PODMU</name>
<evidence type="ECO:0000256" key="1">
    <source>
        <dbReference type="ARBA" id="ARBA00010702"/>
    </source>
</evidence>
<dbReference type="Proteomes" id="UP000472272">
    <property type="component" value="Chromosome 13"/>
</dbReference>
<dbReference type="RefSeq" id="XP_028559893.1">
    <property type="nucleotide sequence ID" value="XM_028704060.1"/>
</dbReference>
<protein>
    <submittedName>
        <fullName evidence="3">Protein ADP-ribosylarginine hydrolase-like</fullName>
    </submittedName>
</protein>
<feature type="binding site" evidence="2">
    <location>
        <position position="65"/>
    </location>
    <ligand>
        <name>Mg(2+)</name>
        <dbReference type="ChEBI" id="CHEBI:18420"/>
        <label>1</label>
    </ligand>
</feature>
<keyword evidence="2" id="KW-0460">Magnesium</keyword>
<evidence type="ECO:0000313" key="3">
    <source>
        <dbReference type="Ensembl" id="ENSPMRP00000032861.1"/>
    </source>
</evidence>
<evidence type="ECO:0000313" key="4">
    <source>
        <dbReference type="Proteomes" id="UP000472272"/>
    </source>
</evidence>
<feature type="binding site" evidence="2">
    <location>
        <position position="312"/>
    </location>
    <ligand>
        <name>Mg(2+)</name>
        <dbReference type="ChEBI" id="CHEBI:18420"/>
        <label>1</label>
    </ligand>
</feature>
<sequence length="362" mass="39307">MEGFPQAPPKEAYRAAMVLSGAGDALGYRNQRWEYCTSGPQIHQELQELGGLSKVRAALPDWPVSDDTVLHLATAEALATGKEGEALFQELAKRYVEAMNDMEGRKPGPTSILGTSQLRPGEPNGYRIPFNPGATGCGAAMRSMCIGLRYPRPSDLSTLVQVSIESGRMTHHHPTGYLGALASALFTSYAVQGLPLERWGAGLLRTLPLALEYIQTAAAESDSNVGAWAYFQEKWEWYLSERGLATGQGPCLFPAAYSPAERDVIYKTFSLDGWAGRSGHDAPMIAYDALLGAGEKWEELCSRSMFHGGDSDSTGVIAACCWALAHGFRGVPEDNHIALEYRDRMVAAADALYQLAWEQTPV</sequence>
<dbReference type="AlphaFoldDB" id="A0A670K7U4"/>
<keyword evidence="2" id="KW-0479">Metal-binding</keyword>
<feature type="binding site" evidence="2">
    <location>
        <position position="66"/>
    </location>
    <ligand>
        <name>Mg(2+)</name>
        <dbReference type="ChEBI" id="CHEBI:18420"/>
        <label>1</label>
    </ligand>
</feature>
<dbReference type="SUPFAM" id="SSF101478">
    <property type="entry name" value="ADP-ribosylglycohydrolase"/>
    <property type="match status" value="1"/>
</dbReference>
<dbReference type="InterPro" id="IPR036705">
    <property type="entry name" value="Ribosyl_crysJ1_sf"/>
</dbReference>
<proteinExistence type="inferred from homology"/>
<dbReference type="FunFam" id="1.10.4080.10:FF:000002">
    <property type="entry name" value="ADP-ribosylarginine hydrolase isoform X1"/>
    <property type="match status" value="1"/>
</dbReference>
<dbReference type="PANTHER" id="PTHR16222">
    <property type="entry name" value="ADP-RIBOSYLGLYCOHYDROLASE"/>
    <property type="match status" value="1"/>
</dbReference>
<dbReference type="PIRSF" id="PIRSF016939">
    <property type="entry name" value="ADP_ribslarg_hdr"/>
    <property type="match status" value="1"/>
</dbReference>
<dbReference type="OMA" id="YRLAWEQ"/>
<dbReference type="OrthoDB" id="10250509at2759"/>